<accession>A0A3E2NT31</accession>
<keyword evidence="2" id="KW-1185">Reference proteome</keyword>
<dbReference type="AlphaFoldDB" id="A0A3E2NT31"/>
<sequence length="86" mass="9659">MDIVYISNQVKYDVLSVSGQSAARAYNLMTNTPLYAIGYDNNDELCRTLEVKLRLIAEEYQTGKDIMPGAVSKDLTVRQCIQLVIL</sequence>
<dbReference type="OrthoDB" id="798778at2"/>
<protein>
    <submittedName>
        <fullName evidence="1">Uncharacterized protein</fullName>
    </submittedName>
</protein>
<evidence type="ECO:0000313" key="1">
    <source>
        <dbReference type="EMBL" id="RFZ84081.1"/>
    </source>
</evidence>
<gene>
    <name evidence="1" type="ORF">DYU05_00120</name>
</gene>
<evidence type="ECO:0000313" key="2">
    <source>
        <dbReference type="Proteomes" id="UP000260823"/>
    </source>
</evidence>
<proteinExistence type="predicted"/>
<dbReference type="Proteomes" id="UP000260823">
    <property type="component" value="Unassembled WGS sequence"/>
</dbReference>
<dbReference type="RefSeq" id="WP_117380971.1">
    <property type="nucleotide sequence ID" value="NZ_QWDE01000001.1"/>
</dbReference>
<dbReference type="EMBL" id="QWDE01000001">
    <property type="protein sequence ID" value="RFZ84081.1"/>
    <property type="molecule type" value="Genomic_DNA"/>
</dbReference>
<comment type="caution">
    <text evidence="1">The sequence shown here is derived from an EMBL/GenBank/DDBJ whole genome shotgun (WGS) entry which is preliminary data.</text>
</comment>
<reference evidence="1 2" key="1">
    <citation type="submission" date="2018-08" db="EMBL/GenBank/DDBJ databases">
        <title>Mucilaginibacter terrae sp. nov., isolated from manganese diggings.</title>
        <authorList>
            <person name="Huang Y."/>
            <person name="Zhou Z."/>
        </authorList>
    </citation>
    <scope>NUCLEOTIDE SEQUENCE [LARGE SCALE GENOMIC DNA]</scope>
    <source>
        <strain evidence="1 2">ZH6</strain>
    </source>
</reference>
<organism evidence="1 2">
    <name type="scientific">Mucilaginibacter terrenus</name>
    <dbReference type="NCBI Taxonomy" id="2482727"/>
    <lineage>
        <taxon>Bacteria</taxon>
        <taxon>Pseudomonadati</taxon>
        <taxon>Bacteroidota</taxon>
        <taxon>Sphingobacteriia</taxon>
        <taxon>Sphingobacteriales</taxon>
        <taxon>Sphingobacteriaceae</taxon>
        <taxon>Mucilaginibacter</taxon>
    </lineage>
</organism>
<name>A0A3E2NT31_9SPHI</name>